<evidence type="ECO:0000256" key="1">
    <source>
        <dbReference type="SAM" id="Phobius"/>
    </source>
</evidence>
<comment type="caution">
    <text evidence="2">The sequence shown here is derived from an EMBL/GenBank/DDBJ whole genome shotgun (WGS) entry which is preliminary data.</text>
</comment>
<keyword evidence="1" id="KW-1133">Transmembrane helix</keyword>
<feature type="transmembrane region" description="Helical" evidence="1">
    <location>
        <begin position="50"/>
        <end position="74"/>
    </location>
</feature>
<evidence type="ECO:0000313" key="3">
    <source>
        <dbReference type="Proteomes" id="UP000816034"/>
    </source>
</evidence>
<feature type="transmembrane region" description="Helical" evidence="1">
    <location>
        <begin position="200"/>
        <end position="226"/>
    </location>
</feature>
<dbReference type="RefSeq" id="XP_044549386.1">
    <property type="nucleotide sequence ID" value="XM_044694010.1"/>
</dbReference>
<dbReference type="AlphaFoldDB" id="A0AA88GST5"/>
<keyword evidence="1" id="KW-0472">Membrane</keyword>
<proteinExistence type="predicted"/>
<dbReference type="Proteomes" id="UP000816034">
    <property type="component" value="Unassembled WGS sequence"/>
</dbReference>
<keyword evidence="3" id="KW-1185">Reference proteome</keyword>
<sequence>MTTDSTVPSPTEIQFAVVEMPQASVGIKGPSLIKNGIYNIKQKYRKSDKVLICLILTCIIVSCILFTAPIPLLAVGGSFLQQSVTPSASTTISDGKAIIYTRFPCFIVGTRDCSNADTGRGIAFRISFPTFSKDSSNNLSQTNPKKPYKTLLSDSCYPKTQQYHTESEYVCYTNKDESKVSLTEPSNNQSSYLTNVGFQLLLFGIIGFISSICIVISLCCICWILIEHKPWLQDNLTVSEQLQMEATEEPHENTRKPIWCDKNNNIYYLTFY</sequence>
<gene>
    <name evidence="2" type="ORF">C9374_004378</name>
</gene>
<dbReference type="EMBL" id="PYSW02000020">
    <property type="protein sequence ID" value="KAG2383707.1"/>
    <property type="molecule type" value="Genomic_DNA"/>
</dbReference>
<accession>A0AA88GST5</accession>
<evidence type="ECO:0000313" key="2">
    <source>
        <dbReference type="EMBL" id="KAG2383707.1"/>
    </source>
</evidence>
<keyword evidence="1" id="KW-0812">Transmembrane</keyword>
<reference evidence="2 3" key="1">
    <citation type="journal article" date="2018" name="BMC Genomics">
        <title>The genome of Naegleria lovaniensis, the basis for a comparative approach to unravel pathogenicity factors of the human pathogenic amoeba N. fowleri.</title>
        <authorList>
            <person name="Liechti N."/>
            <person name="Schurch N."/>
            <person name="Bruggmann R."/>
            <person name="Wittwer M."/>
        </authorList>
    </citation>
    <scope>NUCLEOTIDE SEQUENCE [LARGE SCALE GENOMIC DNA]</scope>
    <source>
        <strain evidence="2 3">ATCC 30569</strain>
    </source>
</reference>
<dbReference type="GeneID" id="68096833"/>
<name>A0AA88GST5_NAELO</name>
<protein>
    <submittedName>
        <fullName evidence="2">Uncharacterized protein</fullName>
    </submittedName>
</protein>
<organism evidence="2 3">
    <name type="scientific">Naegleria lovaniensis</name>
    <name type="common">Amoeba</name>
    <dbReference type="NCBI Taxonomy" id="51637"/>
    <lineage>
        <taxon>Eukaryota</taxon>
        <taxon>Discoba</taxon>
        <taxon>Heterolobosea</taxon>
        <taxon>Tetramitia</taxon>
        <taxon>Eutetramitia</taxon>
        <taxon>Vahlkampfiidae</taxon>
        <taxon>Naegleria</taxon>
    </lineage>
</organism>